<evidence type="ECO:0000313" key="3">
    <source>
        <dbReference type="JaponicusDB" id="SJAG_03781"/>
    </source>
</evidence>
<dbReference type="Gene3D" id="1.20.120.900">
    <property type="entry name" value="Pex19, mPTS binding domain"/>
    <property type="match status" value="1"/>
</dbReference>
<evidence type="ECO:0000313" key="4">
    <source>
        <dbReference type="Proteomes" id="UP000001744"/>
    </source>
</evidence>
<keyword evidence="4" id="KW-1185">Reference proteome</keyword>
<dbReference type="GO" id="GO:0005777">
    <property type="term" value="C:peroxisome"/>
    <property type="evidence" value="ECO:0007669"/>
    <property type="project" value="InterPro"/>
</dbReference>
<accession>B6K514</accession>
<dbReference type="GeneID" id="7050412"/>
<gene>
    <name evidence="3" type="primary">pex19</name>
    <name evidence="2" type="ORF">SJAG_03781</name>
</gene>
<evidence type="ECO:0000313" key="2">
    <source>
        <dbReference type="EMBL" id="EEB08618.2"/>
    </source>
</evidence>
<dbReference type="InterPro" id="IPR006708">
    <property type="entry name" value="Pex19"/>
</dbReference>
<dbReference type="JaponicusDB" id="SJAG_03781">
    <property type="gene designation" value="pex19"/>
</dbReference>
<reference evidence="2 4" key="1">
    <citation type="journal article" date="2011" name="Science">
        <title>Comparative functional genomics of the fission yeasts.</title>
        <authorList>
            <person name="Rhind N."/>
            <person name="Chen Z."/>
            <person name="Yassour M."/>
            <person name="Thompson D.A."/>
            <person name="Haas B.J."/>
            <person name="Habib N."/>
            <person name="Wapinski I."/>
            <person name="Roy S."/>
            <person name="Lin M.F."/>
            <person name="Heiman D.I."/>
            <person name="Young S.K."/>
            <person name="Furuya K."/>
            <person name="Guo Y."/>
            <person name="Pidoux A."/>
            <person name="Chen H.M."/>
            <person name="Robbertse B."/>
            <person name="Goldberg J.M."/>
            <person name="Aoki K."/>
            <person name="Bayne E.H."/>
            <person name="Berlin A.M."/>
            <person name="Desjardins C.A."/>
            <person name="Dobbs E."/>
            <person name="Dukaj L."/>
            <person name="Fan L."/>
            <person name="FitzGerald M.G."/>
            <person name="French C."/>
            <person name="Gujja S."/>
            <person name="Hansen K."/>
            <person name="Keifenheim D."/>
            <person name="Levin J.Z."/>
            <person name="Mosher R.A."/>
            <person name="Mueller C.A."/>
            <person name="Pfiffner J."/>
            <person name="Priest M."/>
            <person name="Russ C."/>
            <person name="Smialowska A."/>
            <person name="Swoboda P."/>
            <person name="Sykes S.M."/>
            <person name="Vaughn M."/>
            <person name="Vengrova S."/>
            <person name="Yoder R."/>
            <person name="Zeng Q."/>
            <person name="Allshire R."/>
            <person name="Baulcombe D."/>
            <person name="Birren B.W."/>
            <person name="Brown W."/>
            <person name="Ekwall K."/>
            <person name="Kellis M."/>
            <person name="Leatherwood J."/>
            <person name="Levin H."/>
            <person name="Margalit H."/>
            <person name="Martienssen R."/>
            <person name="Nieduszynski C.A."/>
            <person name="Spatafora J.W."/>
            <person name="Friedman N."/>
            <person name="Dalgaard J.Z."/>
            <person name="Baumann P."/>
            <person name="Niki H."/>
            <person name="Regev A."/>
            <person name="Nusbaum C."/>
        </authorList>
    </citation>
    <scope>NUCLEOTIDE SEQUENCE [LARGE SCALE GENOMIC DNA]</scope>
    <source>
        <strain evidence="4">yFS275 / FY16936</strain>
    </source>
</reference>
<dbReference type="RefSeq" id="XP_002174911.2">
    <property type="nucleotide sequence ID" value="XM_002174875.2"/>
</dbReference>
<organism evidence="2 4">
    <name type="scientific">Schizosaccharomyces japonicus (strain yFS275 / FY16936)</name>
    <name type="common">Fission yeast</name>
    <dbReference type="NCBI Taxonomy" id="402676"/>
    <lineage>
        <taxon>Eukaryota</taxon>
        <taxon>Fungi</taxon>
        <taxon>Dikarya</taxon>
        <taxon>Ascomycota</taxon>
        <taxon>Taphrinomycotina</taxon>
        <taxon>Schizosaccharomycetes</taxon>
        <taxon>Schizosaccharomycetales</taxon>
        <taxon>Schizosaccharomycetaceae</taxon>
        <taxon>Schizosaccharomyces</taxon>
    </lineage>
</organism>
<dbReference type="EMBL" id="KE651167">
    <property type="protein sequence ID" value="EEB08618.2"/>
    <property type="molecule type" value="Genomic_DNA"/>
</dbReference>
<feature type="compositionally biased region" description="Basic and acidic residues" evidence="1">
    <location>
        <begin position="70"/>
        <end position="84"/>
    </location>
</feature>
<dbReference type="Proteomes" id="UP000001744">
    <property type="component" value="Unassembled WGS sequence"/>
</dbReference>
<name>B6K514_SCHJY</name>
<dbReference type="PANTHER" id="PTHR12774:SF2">
    <property type="entry name" value="PEROXISOMAL BIOGENESIS FACTOR 19"/>
    <property type="match status" value="1"/>
</dbReference>
<feature type="region of interest" description="Disordered" evidence="1">
    <location>
        <begin position="66"/>
        <end position="87"/>
    </location>
</feature>
<dbReference type="Pfam" id="PF04614">
    <property type="entry name" value="Pex19"/>
    <property type="match status" value="1"/>
</dbReference>
<sequence length="245" mass="27901">MFVTREVWRKSPSTRLNKIKPLAIQPTFQKKATSFAMDQNHHQKLSRETANVNELDELDDILDEIPQQELKNKQEKTSEKKQTDDGTNNAMANLLEKIQNLDTLSAGTNGAIPNMNAFKDEDLFEKMFGANPSSGAGDVGVDYNALETMLDSLMSQVTSKQVLYEPLKDLANRYPECLQNMSEKDKSKYESQCKHIQECLNLFEDPNYDEIKDRQKVCDLVEKIQELPLPEQLMKSSIPPSCPLQ</sequence>
<dbReference type="InterPro" id="IPR038322">
    <property type="entry name" value="Pex19_C_sf"/>
</dbReference>
<proteinExistence type="predicted"/>
<dbReference type="eggNOG" id="KOG3133">
    <property type="taxonomic scope" value="Eukaryota"/>
</dbReference>
<dbReference type="OrthoDB" id="5374094at2759"/>
<dbReference type="STRING" id="402676.B6K514"/>
<evidence type="ECO:0000256" key="1">
    <source>
        <dbReference type="SAM" id="MobiDB-lite"/>
    </source>
</evidence>
<dbReference type="AlphaFoldDB" id="B6K514"/>
<dbReference type="PANTHER" id="PTHR12774">
    <property type="entry name" value="PEROXISOMAL BIOGENESIS FACTOR 19"/>
    <property type="match status" value="1"/>
</dbReference>
<dbReference type="OMA" id="YQVQRDS"/>
<protein>
    <submittedName>
        <fullName evidence="2">Pex19 protein family</fullName>
    </submittedName>
</protein>
<dbReference type="HOGENOM" id="CLU_1220304_0_0_1"/>
<dbReference type="VEuPathDB" id="FungiDB:SJAG_03781"/>